<dbReference type="Pfam" id="PF25426">
    <property type="entry name" value="AAA_lid_BCS1"/>
    <property type="match status" value="1"/>
</dbReference>
<evidence type="ECO:0000256" key="5">
    <source>
        <dbReference type="ARBA" id="ARBA00022792"/>
    </source>
</evidence>
<evidence type="ECO:0000313" key="17">
    <source>
        <dbReference type="Proteomes" id="UP000230002"/>
    </source>
</evidence>
<dbReference type="Pfam" id="PF08740">
    <property type="entry name" value="BCS1_N"/>
    <property type="match status" value="1"/>
</dbReference>
<keyword evidence="3" id="KW-0812">Transmembrane</keyword>
<gene>
    <name evidence="16" type="ORF">GSI_12606</name>
</gene>
<protein>
    <submittedName>
        <fullName evidence="16">Transporter</fullName>
    </submittedName>
</protein>
<keyword evidence="5" id="KW-0999">Mitochondrion inner membrane</keyword>
<evidence type="ECO:0000256" key="3">
    <source>
        <dbReference type="ARBA" id="ARBA00022692"/>
    </source>
</evidence>
<feature type="domain" description="AAA+ ATPase" evidence="14">
    <location>
        <begin position="282"/>
        <end position="447"/>
    </location>
</feature>
<dbReference type="InterPro" id="IPR003960">
    <property type="entry name" value="ATPase_AAA_CS"/>
</dbReference>
<keyword evidence="6" id="KW-0378">Hydrolase</keyword>
<dbReference type="InterPro" id="IPR050747">
    <property type="entry name" value="Mitochondrial_chaperone_BCS1"/>
</dbReference>
<dbReference type="PANTHER" id="PTHR23070">
    <property type="entry name" value="BCS1 AAA-TYPE ATPASE"/>
    <property type="match status" value="1"/>
</dbReference>
<keyword evidence="8" id="KW-1133">Transmembrane helix</keyword>
<comment type="caution">
    <text evidence="16">The sequence shown here is derived from an EMBL/GenBank/DDBJ whole genome shotgun (WGS) entry which is preliminary data.</text>
</comment>
<organism evidence="16 17">
    <name type="scientific">Ganoderma sinense ZZ0214-1</name>
    <dbReference type="NCBI Taxonomy" id="1077348"/>
    <lineage>
        <taxon>Eukaryota</taxon>
        <taxon>Fungi</taxon>
        <taxon>Dikarya</taxon>
        <taxon>Basidiomycota</taxon>
        <taxon>Agaricomycotina</taxon>
        <taxon>Agaricomycetes</taxon>
        <taxon>Polyporales</taxon>
        <taxon>Polyporaceae</taxon>
        <taxon>Ganoderma</taxon>
    </lineage>
</organism>
<evidence type="ECO:0000256" key="9">
    <source>
        <dbReference type="ARBA" id="ARBA00023128"/>
    </source>
</evidence>
<evidence type="ECO:0000256" key="7">
    <source>
        <dbReference type="ARBA" id="ARBA00022840"/>
    </source>
</evidence>
<sequence length="618" mass="67145">MDAAQFLQTVLSVIPNPQYETPLAIPPGVSAGPSTSQSPVLEGPTAALMNLPQLIVSIFSMAAFWDWMKLLLLGAFLESCRRRSAEVWAKLVDCMWVTGEFQSNGEAADWLMHWLSQKKVFRMARNVEVCTLCADLDGVRMDDLDDDEEASSTEQVVFLPSLYRTYSLWYRGRYMTITRTRISEANMWKGPLDMIEISMLTRNPGLLRELLKEARKAFKAANGHLINVFVAQGAEGWTRVAAQQKRPMSSVILDPGVIELVLEDARDFLNSRKWYADRGIPFRRGYLLHGAPGAGKTSMIHSIAGELGLDIYILSLTVVSLNDNSLKALISRLPKSCILLMEDVDAAFARGLPRRDLAGPDMPIPTMAPGGEKGGPQLDGADGVKGPRGTEGGFNGVTLSGLLNALDGIAAQEGRILFATTNDYAALDPALLRPGRLDLHIKFGLASEHQARELFKRFYTSSSDVPAEDSGDENGDTLREKVEDLGYTSRTGPPVRESQEASEPAADQSMALAMPEGVKSVYVGMTPTGHGFQLSQKKAAALAERFAAAIPPHTFSMATLQGYLMAYKVRPYVAVEEAPEWVEKNIRENAAQTAAAAAKGTGNSSTSIIGKNEGSSGP</sequence>
<dbReference type="Proteomes" id="UP000230002">
    <property type="component" value="Unassembled WGS sequence"/>
</dbReference>
<evidence type="ECO:0000256" key="11">
    <source>
        <dbReference type="ARBA" id="ARBA00048778"/>
    </source>
</evidence>
<evidence type="ECO:0000256" key="6">
    <source>
        <dbReference type="ARBA" id="ARBA00022801"/>
    </source>
</evidence>
<keyword evidence="7 12" id="KW-0067">ATP-binding</keyword>
<dbReference type="InterPro" id="IPR027417">
    <property type="entry name" value="P-loop_NTPase"/>
</dbReference>
<comment type="subcellular location">
    <subcellularLocation>
        <location evidence="1">Mitochondrion inner membrane</location>
        <topology evidence="1">Single-pass membrane protein</topology>
    </subcellularLocation>
</comment>
<keyword evidence="10" id="KW-0472">Membrane</keyword>
<evidence type="ECO:0000259" key="15">
    <source>
        <dbReference type="SMART" id="SM01024"/>
    </source>
</evidence>
<dbReference type="SUPFAM" id="SSF52540">
    <property type="entry name" value="P-loop containing nucleoside triphosphate hydrolases"/>
    <property type="match status" value="1"/>
</dbReference>
<evidence type="ECO:0000256" key="4">
    <source>
        <dbReference type="ARBA" id="ARBA00022741"/>
    </source>
</evidence>
<feature type="region of interest" description="Disordered" evidence="13">
    <location>
        <begin position="596"/>
        <end position="618"/>
    </location>
</feature>
<dbReference type="GO" id="GO:0016887">
    <property type="term" value="F:ATP hydrolysis activity"/>
    <property type="evidence" value="ECO:0007669"/>
    <property type="project" value="InterPro"/>
</dbReference>
<feature type="compositionally biased region" description="Polar residues" evidence="13">
    <location>
        <begin position="601"/>
        <end position="618"/>
    </location>
</feature>
<dbReference type="EMBL" id="AYKW01000056">
    <property type="protein sequence ID" value="PIL24720.1"/>
    <property type="molecule type" value="Genomic_DNA"/>
</dbReference>
<evidence type="ECO:0000313" key="16">
    <source>
        <dbReference type="EMBL" id="PIL24720.1"/>
    </source>
</evidence>
<evidence type="ECO:0000256" key="8">
    <source>
        <dbReference type="ARBA" id="ARBA00022989"/>
    </source>
</evidence>
<keyword evidence="4 12" id="KW-0547">Nucleotide-binding</keyword>
<dbReference type="InterPro" id="IPR014851">
    <property type="entry name" value="BCS1_N"/>
</dbReference>
<evidence type="ECO:0000256" key="2">
    <source>
        <dbReference type="ARBA" id="ARBA00007448"/>
    </source>
</evidence>
<evidence type="ECO:0000256" key="1">
    <source>
        <dbReference type="ARBA" id="ARBA00004434"/>
    </source>
</evidence>
<dbReference type="SMART" id="SM00382">
    <property type="entry name" value="AAA"/>
    <property type="match status" value="1"/>
</dbReference>
<dbReference type="PROSITE" id="PS00674">
    <property type="entry name" value="AAA"/>
    <property type="match status" value="1"/>
</dbReference>
<dbReference type="GO" id="GO:0005743">
    <property type="term" value="C:mitochondrial inner membrane"/>
    <property type="evidence" value="ECO:0007669"/>
    <property type="project" value="UniProtKB-SubCell"/>
</dbReference>
<accession>A0A2G8RT95</accession>
<dbReference type="Pfam" id="PF00004">
    <property type="entry name" value="AAA"/>
    <property type="match status" value="2"/>
</dbReference>
<name>A0A2G8RT95_9APHY</name>
<dbReference type="InterPro" id="IPR003959">
    <property type="entry name" value="ATPase_AAA_core"/>
</dbReference>
<dbReference type="OrthoDB" id="10251412at2759"/>
<feature type="region of interest" description="Disordered" evidence="13">
    <location>
        <begin position="484"/>
        <end position="507"/>
    </location>
</feature>
<keyword evidence="9" id="KW-0496">Mitochondrion</keyword>
<dbReference type="AlphaFoldDB" id="A0A2G8RT95"/>
<dbReference type="Gene3D" id="3.40.50.300">
    <property type="entry name" value="P-loop containing nucleotide triphosphate hydrolases"/>
    <property type="match status" value="1"/>
</dbReference>
<keyword evidence="17" id="KW-1185">Reference proteome</keyword>
<evidence type="ECO:0000259" key="14">
    <source>
        <dbReference type="SMART" id="SM00382"/>
    </source>
</evidence>
<dbReference type="STRING" id="1077348.A0A2G8RT95"/>
<dbReference type="SMART" id="SM01024">
    <property type="entry name" value="BCS1_N"/>
    <property type="match status" value="1"/>
</dbReference>
<dbReference type="InterPro" id="IPR003593">
    <property type="entry name" value="AAA+_ATPase"/>
</dbReference>
<reference evidence="16 17" key="1">
    <citation type="journal article" date="2015" name="Sci. Rep.">
        <title>Chromosome-level genome map provides insights into diverse defense mechanisms in the medicinal fungus Ganoderma sinense.</title>
        <authorList>
            <person name="Zhu Y."/>
            <person name="Xu J."/>
            <person name="Sun C."/>
            <person name="Zhou S."/>
            <person name="Xu H."/>
            <person name="Nelson D.R."/>
            <person name="Qian J."/>
            <person name="Song J."/>
            <person name="Luo H."/>
            <person name="Xiang L."/>
            <person name="Li Y."/>
            <person name="Xu Z."/>
            <person name="Ji A."/>
            <person name="Wang L."/>
            <person name="Lu S."/>
            <person name="Hayward A."/>
            <person name="Sun W."/>
            <person name="Li X."/>
            <person name="Schwartz D.C."/>
            <person name="Wang Y."/>
            <person name="Chen S."/>
        </authorList>
    </citation>
    <scope>NUCLEOTIDE SEQUENCE [LARGE SCALE GENOMIC DNA]</scope>
    <source>
        <strain evidence="16 17">ZZ0214-1</strain>
    </source>
</reference>
<evidence type="ECO:0000256" key="13">
    <source>
        <dbReference type="SAM" id="MobiDB-lite"/>
    </source>
</evidence>
<dbReference type="InterPro" id="IPR057495">
    <property type="entry name" value="AAA_lid_BCS1"/>
</dbReference>
<proteinExistence type="inferred from homology"/>
<feature type="domain" description="BCS1 N-terminal" evidence="15">
    <location>
        <begin position="71"/>
        <end position="251"/>
    </location>
</feature>
<comment type="catalytic activity">
    <reaction evidence="11">
        <text>ATP + H2O = ADP + phosphate + H(+)</text>
        <dbReference type="Rhea" id="RHEA:13065"/>
        <dbReference type="ChEBI" id="CHEBI:15377"/>
        <dbReference type="ChEBI" id="CHEBI:15378"/>
        <dbReference type="ChEBI" id="CHEBI:30616"/>
        <dbReference type="ChEBI" id="CHEBI:43474"/>
        <dbReference type="ChEBI" id="CHEBI:456216"/>
    </reaction>
    <physiologicalReaction direction="left-to-right" evidence="11">
        <dbReference type="Rhea" id="RHEA:13066"/>
    </physiologicalReaction>
</comment>
<comment type="similarity">
    <text evidence="2">Belongs to the AAA ATPase family. BCS1 subfamily.</text>
</comment>
<evidence type="ECO:0000256" key="12">
    <source>
        <dbReference type="RuleBase" id="RU003651"/>
    </source>
</evidence>
<feature type="region of interest" description="Disordered" evidence="13">
    <location>
        <begin position="359"/>
        <end position="389"/>
    </location>
</feature>
<evidence type="ECO:0000256" key="10">
    <source>
        <dbReference type="ARBA" id="ARBA00023136"/>
    </source>
</evidence>
<dbReference type="GO" id="GO:0005524">
    <property type="term" value="F:ATP binding"/>
    <property type="evidence" value="ECO:0007669"/>
    <property type="project" value="UniProtKB-KW"/>
</dbReference>